<accession>A0A0C2NKN3</accession>
<comment type="caution">
    <text evidence="1">The sequence shown here is derived from an EMBL/GenBank/DDBJ whole genome shotgun (WGS) entry which is preliminary data.</text>
</comment>
<organism evidence="1 2">
    <name type="scientific">Thelohanellus kitauei</name>
    <name type="common">Myxosporean</name>
    <dbReference type="NCBI Taxonomy" id="669202"/>
    <lineage>
        <taxon>Eukaryota</taxon>
        <taxon>Metazoa</taxon>
        <taxon>Cnidaria</taxon>
        <taxon>Myxozoa</taxon>
        <taxon>Myxosporea</taxon>
        <taxon>Bivalvulida</taxon>
        <taxon>Platysporina</taxon>
        <taxon>Myxobolidae</taxon>
        <taxon>Thelohanellus</taxon>
    </lineage>
</organism>
<proteinExistence type="predicted"/>
<evidence type="ECO:0000313" key="1">
    <source>
        <dbReference type="EMBL" id="KII74552.1"/>
    </source>
</evidence>
<evidence type="ECO:0000313" key="2">
    <source>
        <dbReference type="Proteomes" id="UP000031668"/>
    </source>
</evidence>
<sequence length="109" mass="12680">MSSIDANHVVGSTHIQHGDFLPKTTMYSYKFGFDKNDYSPTLSDGIYEDRVVILSNYTPNSSFHKSLFDRGCFFKLKNFPVYLNGFEEICSDEWWILFFGFLYTRSSKA</sequence>
<name>A0A0C2NKN3_THEKT</name>
<dbReference type="AlphaFoldDB" id="A0A0C2NKN3"/>
<protein>
    <submittedName>
        <fullName evidence="1">Uncharacterized protein</fullName>
    </submittedName>
</protein>
<keyword evidence="2" id="KW-1185">Reference proteome</keyword>
<gene>
    <name evidence="1" type="ORF">RF11_16162</name>
</gene>
<dbReference type="Proteomes" id="UP000031668">
    <property type="component" value="Unassembled WGS sequence"/>
</dbReference>
<reference evidence="1 2" key="1">
    <citation type="journal article" date="2014" name="Genome Biol. Evol.">
        <title>The genome of the myxosporean Thelohanellus kitauei shows adaptations to nutrient acquisition within its fish host.</title>
        <authorList>
            <person name="Yang Y."/>
            <person name="Xiong J."/>
            <person name="Zhou Z."/>
            <person name="Huo F."/>
            <person name="Miao W."/>
            <person name="Ran C."/>
            <person name="Liu Y."/>
            <person name="Zhang J."/>
            <person name="Feng J."/>
            <person name="Wang M."/>
            <person name="Wang M."/>
            <person name="Wang L."/>
            <person name="Yao B."/>
        </authorList>
    </citation>
    <scope>NUCLEOTIDE SEQUENCE [LARGE SCALE GENOMIC DNA]</scope>
    <source>
        <strain evidence="1">Wuqing</strain>
    </source>
</reference>
<dbReference type="EMBL" id="JWZT01000358">
    <property type="protein sequence ID" value="KII74552.1"/>
    <property type="molecule type" value="Genomic_DNA"/>
</dbReference>